<name>A0A4U6TAM4_SETVI</name>
<protein>
    <recommendedName>
        <fullName evidence="1">F-box domain-containing protein</fullName>
    </recommendedName>
</protein>
<dbReference type="InterPro" id="IPR055357">
    <property type="entry name" value="LRR_At1g61320_AtMIF1"/>
</dbReference>
<dbReference type="Pfam" id="PF00646">
    <property type="entry name" value="F-box"/>
    <property type="match status" value="1"/>
</dbReference>
<dbReference type="PANTHER" id="PTHR35545:SF28">
    <property type="entry name" value="OS07G0645701 PROTEIN"/>
    <property type="match status" value="1"/>
</dbReference>
<dbReference type="Gramene" id="TKV97588">
    <property type="protein sequence ID" value="TKV97588"/>
    <property type="gene ID" value="SEVIR_9G504200v2"/>
</dbReference>
<evidence type="ECO:0000313" key="3">
    <source>
        <dbReference type="Proteomes" id="UP000298652"/>
    </source>
</evidence>
<dbReference type="PROSITE" id="PS50181">
    <property type="entry name" value="FBOX"/>
    <property type="match status" value="1"/>
</dbReference>
<dbReference type="InterPro" id="IPR036047">
    <property type="entry name" value="F-box-like_dom_sf"/>
</dbReference>
<dbReference type="AlphaFoldDB" id="A0A4U6TAM4"/>
<dbReference type="Proteomes" id="UP000298652">
    <property type="component" value="Chromosome 9"/>
</dbReference>
<dbReference type="Pfam" id="PF23622">
    <property type="entry name" value="LRR_At1g61320_AtMIF1"/>
    <property type="match status" value="1"/>
</dbReference>
<dbReference type="PANTHER" id="PTHR35545">
    <property type="entry name" value="F-BOX DOMAIN-CONTAINING PROTEIN"/>
    <property type="match status" value="1"/>
</dbReference>
<dbReference type="SUPFAM" id="SSF52047">
    <property type="entry name" value="RNI-like"/>
    <property type="match status" value="1"/>
</dbReference>
<sequence>MESSDVQNHDEDRISKLPDDILLAILEKVSISTVIKTSILSTRWGHLPLLLSHLCLEAEHFMPQNSTTVVDYKLVREAMEALIKFMSSFLASPKRESNIRTLSLRVGLVTNLLLDIGKLVCNAIDSGKLKNLELEIPTVKCSRYSDEKDMQEHAQSLMFFFDSSPRLFGCLTKLFLYNASFTEPDMHRLLLSCEQLQNLILHDCDIGFLSVLKMDLPNSKLRALELCSCSFERVQLIRLPKLVQLQCKHWDSYTFPVSFSFVPCLEEVKLICTALSHHARFKITELLGDTTNVQALTLNFHGEKIWIAPEGKELQNSFKTLRKLFLHGIYVEFDLLWTLVLLESAPSVQIFGIKIWNHICGKDTQRREICSERTIGSWSTTKLGGSTSFLQLKRLEFGGFQQVKQHLDLIRTVIKRAPNLETLLLEDKKYCQKCEAVTNSVCSSKTSMFRKNEEDILVKQFGTGDVSRPIQIIFRPLQC</sequence>
<evidence type="ECO:0000313" key="2">
    <source>
        <dbReference type="EMBL" id="TKV97588.1"/>
    </source>
</evidence>
<dbReference type="SUPFAM" id="SSF81383">
    <property type="entry name" value="F-box domain"/>
    <property type="match status" value="1"/>
</dbReference>
<dbReference type="EMBL" id="CM016560">
    <property type="protein sequence ID" value="TKV97588.1"/>
    <property type="molecule type" value="Genomic_DNA"/>
</dbReference>
<organism evidence="2 3">
    <name type="scientific">Setaria viridis</name>
    <name type="common">Green bristlegrass</name>
    <name type="synonym">Setaria italica subsp. viridis</name>
    <dbReference type="NCBI Taxonomy" id="4556"/>
    <lineage>
        <taxon>Eukaryota</taxon>
        <taxon>Viridiplantae</taxon>
        <taxon>Streptophyta</taxon>
        <taxon>Embryophyta</taxon>
        <taxon>Tracheophyta</taxon>
        <taxon>Spermatophyta</taxon>
        <taxon>Magnoliopsida</taxon>
        <taxon>Liliopsida</taxon>
        <taxon>Poales</taxon>
        <taxon>Poaceae</taxon>
        <taxon>PACMAD clade</taxon>
        <taxon>Panicoideae</taxon>
        <taxon>Panicodae</taxon>
        <taxon>Paniceae</taxon>
        <taxon>Cenchrinae</taxon>
        <taxon>Setaria</taxon>
    </lineage>
</organism>
<evidence type="ECO:0000259" key="1">
    <source>
        <dbReference type="PROSITE" id="PS50181"/>
    </source>
</evidence>
<gene>
    <name evidence="2" type="ORF">SEVIR_9G504200v2</name>
</gene>
<accession>A0A4U6TAM4</accession>
<feature type="domain" description="F-box" evidence="1">
    <location>
        <begin position="11"/>
        <end position="47"/>
    </location>
</feature>
<dbReference type="InterPro" id="IPR001810">
    <property type="entry name" value="F-box_dom"/>
</dbReference>
<dbReference type="Gene3D" id="3.80.10.10">
    <property type="entry name" value="Ribonuclease Inhibitor"/>
    <property type="match status" value="1"/>
</dbReference>
<dbReference type="InterPro" id="IPR032675">
    <property type="entry name" value="LRR_dom_sf"/>
</dbReference>
<dbReference type="OMA" id="CGASNIW"/>
<keyword evidence="3" id="KW-1185">Reference proteome</keyword>
<proteinExistence type="predicted"/>
<reference evidence="2" key="1">
    <citation type="submission" date="2019-03" db="EMBL/GenBank/DDBJ databases">
        <title>WGS assembly of Setaria viridis.</title>
        <authorList>
            <person name="Huang P."/>
            <person name="Jenkins J."/>
            <person name="Grimwood J."/>
            <person name="Barry K."/>
            <person name="Healey A."/>
            <person name="Mamidi S."/>
            <person name="Sreedasyam A."/>
            <person name="Shu S."/>
            <person name="Feldman M."/>
            <person name="Wu J."/>
            <person name="Yu Y."/>
            <person name="Chen C."/>
            <person name="Johnson J."/>
            <person name="Rokhsar D."/>
            <person name="Baxter I."/>
            <person name="Schmutz J."/>
            <person name="Brutnell T."/>
            <person name="Kellogg E."/>
        </authorList>
    </citation>
    <scope>NUCLEOTIDE SEQUENCE [LARGE SCALE GENOMIC DNA]</scope>
</reference>